<dbReference type="InterPro" id="IPR050564">
    <property type="entry name" value="F420-G6PD/mer"/>
</dbReference>
<dbReference type="Proteomes" id="UP001500751">
    <property type="component" value="Unassembled WGS sequence"/>
</dbReference>
<dbReference type="PANTHER" id="PTHR43244">
    <property type="match status" value="1"/>
</dbReference>
<dbReference type="EMBL" id="BAAAQN010000036">
    <property type="protein sequence ID" value="GAA2043835.1"/>
    <property type="molecule type" value="Genomic_DNA"/>
</dbReference>
<organism evidence="3 4">
    <name type="scientific">Catenulispora yoronensis</name>
    <dbReference type="NCBI Taxonomy" id="450799"/>
    <lineage>
        <taxon>Bacteria</taxon>
        <taxon>Bacillati</taxon>
        <taxon>Actinomycetota</taxon>
        <taxon>Actinomycetes</taxon>
        <taxon>Catenulisporales</taxon>
        <taxon>Catenulisporaceae</taxon>
        <taxon>Catenulispora</taxon>
    </lineage>
</organism>
<evidence type="ECO:0000256" key="1">
    <source>
        <dbReference type="ARBA" id="ARBA00023002"/>
    </source>
</evidence>
<dbReference type="RefSeq" id="WP_344668465.1">
    <property type="nucleotide sequence ID" value="NZ_BAAAQN010000036.1"/>
</dbReference>
<gene>
    <name evidence="3" type="ORF">GCM10009839_54010</name>
</gene>
<dbReference type="InterPro" id="IPR022526">
    <property type="entry name" value="F420_Rv3093c"/>
</dbReference>
<reference evidence="4" key="1">
    <citation type="journal article" date="2019" name="Int. J. Syst. Evol. Microbiol.">
        <title>The Global Catalogue of Microorganisms (GCM) 10K type strain sequencing project: providing services to taxonomists for standard genome sequencing and annotation.</title>
        <authorList>
            <consortium name="The Broad Institute Genomics Platform"/>
            <consortium name="The Broad Institute Genome Sequencing Center for Infectious Disease"/>
            <person name="Wu L."/>
            <person name="Ma J."/>
        </authorList>
    </citation>
    <scope>NUCLEOTIDE SEQUENCE [LARGE SCALE GENOMIC DNA]</scope>
    <source>
        <strain evidence="4">JCM 16014</strain>
    </source>
</reference>
<dbReference type="NCBIfam" id="TIGR03841">
    <property type="entry name" value="F420_Rv3093c"/>
    <property type="match status" value="1"/>
</dbReference>
<dbReference type="InterPro" id="IPR011251">
    <property type="entry name" value="Luciferase-like_dom"/>
</dbReference>
<comment type="caution">
    <text evidence="3">The sequence shown here is derived from an EMBL/GenBank/DDBJ whole genome shotgun (WGS) entry which is preliminary data.</text>
</comment>
<dbReference type="InterPro" id="IPR036661">
    <property type="entry name" value="Luciferase-like_sf"/>
</dbReference>
<dbReference type="SUPFAM" id="SSF51679">
    <property type="entry name" value="Bacterial luciferase-like"/>
    <property type="match status" value="1"/>
</dbReference>
<protein>
    <submittedName>
        <fullName evidence="3">LLM class F420-dependent oxidoreductase</fullName>
    </submittedName>
</protein>
<dbReference type="Gene3D" id="3.20.20.30">
    <property type="entry name" value="Luciferase-like domain"/>
    <property type="match status" value="1"/>
</dbReference>
<evidence type="ECO:0000313" key="3">
    <source>
        <dbReference type="EMBL" id="GAA2043835.1"/>
    </source>
</evidence>
<keyword evidence="1" id="KW-0560">Oxidoreductase</keyword>
<evidence type="ECO:0000313" key="4">
    <source>
        <dbReference type="Proteomes" id="UP001500751"/>
    </source>
</evidence>
<name>A0ABP5GG22_9ACTN</name>
<evidence type="ECO:0000259" key="2">
    <source>
        <dbReference type="Pfam" id="PF00296"/>
    </source>
</evidence>
<feature type="domain" description="Luciferase-like" evidence="2">
    <location>
        <begin position="21"/>
        <end position="307"/>
    </location>
</feature>
<sequence length="342" mass="36544">MPVTNSVSAPPTWGVTLPLPGISLGQHRPIVEQLPAIGYTDVWTAEGGGTDAFTPLAATAAWSPSLRVGTGVIPVYTRGPAVIAQTAATLAELAPGPGRVLLGLGSSVPAHVSDINGIPFEAPFKRTRDVLRFVTRALRGEYIGDDFETFTIAGYRMPHPPADPVKVILGALRPAMLRLAFADGNGAITNLLLPGDVPKVLEAVGPQPAGKELIVKVFVCPTTDRHYARASARSFLAWILNQEPYRKFHEWLGNDDLLRTSHAAWEAGDPAGAQRALPDEIVDGLFISGSPEDCREQILRYHVPGVTGIQLYVSLPPEIPRTLESVLDLLRRLGPGSAARSS</sequence>
<dbReference type="CDD" id="cd01097">
    <property type="entry name" value="Tetrahydromethanopterin_reductase"/>
    <property type="match status" value="1"/>
</dbReference>
<dbReference type="Pfam" id="PF00296">
    <property type="entry name" value="Bac_luciferase"/>
    <property type="match status" value="1"/>
</dbReference>
<proteinExistence type="predicted"/>
<dbReference type="PANTHER" id="PTHR43244:SF1">
    <property type="entry name" value="5,10-METHYLENETETRAHYDROMETHANOPTERIN REDUCTASE"/>
    <property type="match status" value="1"/>
</dbReference>
<keyword evidence="4" id="KW-1185">Reference proteome</keyword>
<accession>A0ABP5GG22</accession>